<dbReference type="SUPFAM" id="SSF103370">
    <property type="entry name" value="NinB"/>
    <property type="match status" value="1"/>
</dbReference>
<gene>
    <name evidence="1" type="ORF">HXK21_00360</name>
</gene>
<reference evidence="1" key="1">
    <citation type="submission" date="2020-04" db="EMBL/GenBank/DDBJ databases">
        <title>Deep metagenomics examines the oral microbiome during advanced dental caries in children, revealing novel taxa and co-occurrences with host molecules.</title>
        <authorList>
            <person name="Baker J.L."/>
            <person name="Morton J.T."/>
            <person name="Dinis M."/>
            <person name="Alvarez R."/>
            <person name="Tran N.C."/>
            <person name="Knight R."/>
            <person name="Edlund A."/>
        </authorList>
    </citation>
    <scope>NUCLEOTIDE SEQUENCE</scope>
    <source>
        <strain evidence="1">JCVI_34_bin.1</strain>
    </source>
</reference>
<dbReference type="EMBL" id="JABZGR010000001">
    <property type="protein sequence ID" value="MBF0969483.1"/>
    <property type="molecule type" value="Genomic_DNA"/>
</dbReference>
<protein>
    <submittedName>
        <fullName evidence="1">Uncharacterized protein</fullName>
    </submittedName>
</protein>
<accession>A0A929RUK6</accession>
<evidence type="ECO:0000313" key="1">
    <source>
        <dbReference type="EMBL" id="MBF0969483.1"/>
    </source>
</evidence>
<dbReference type="Gene3D" id="1.10.3790.10">
    <property type="entry name" value="NinB"/>
    <property type="match status" value="1"/>
</dbReference>
<comment type="caution">
    <text evidence="1">The sequence shown here is derived from an EMBL/GenBank/DDBJ whole genome shotgun (WGS) entry which is preliminary data.</text>
</comment>
<proteinExistence type="predicted"/>
<name>A0A929RUK6_9BACT</name>
<dbReference type="InterPro" id="IPR036619">
    <property type="entry name" value="NinB_sf"/>
</dbReference>
<organism evidence="1 2">
    <name type="scientific">Alloprevotella tannerae</name>
    <dbReference type="NCBI Taxonomy" id="76122"/>
    <lineage>
        <taxon>Bacteria</taxon>
        <taxon>Pseudomonadati</taxon>
        <taxon>Bacteroidota</taxon>
        <taxon>Bacteroidia</taxon>
        <taxon>Bacteroidales</taxon>
        <taxon>Prevotellaceae</taxon>
        <taxon>Alloprevotella</taxon>
    </lineage>
</organism>
<dbReference type="RefSeq" id="WP_303762411.1">
    <property type="nucleotide sequence ID" value="NZ_JABZGR010000001.1"/>
</dbReference>
<sequence length="146" mass="17178">MRKLLVQKANGLFNLKPLYDHLKDALDGFYRIEVTRIRKPRSCDQNGWLWGCIYPMLLDALLDVGWEFTSVEQVHEFFKAQMTADKVVNKHTGEIIQFPASTAQMDTLTFSTYCEQLRSYARDFLNIEIPDPDKFWRINKNNIKNQ</sequence>
<dbReference type="Proteomes" id="UP000704068">
    <property type="component" value="Unassembled WGS sequence"/>
</dbReference>
<dbReference type="AlphaFoldDB" id="A0A929RUK6"/>
<evidence type="ECO:0000313" key="2">
    <source>
        <dbReference type="Proteomes" id="UP000704068"/>
    </source>
</evidence>